<accession>A0A3R6DIF9</accession>
<dbReference type="NCBIfam" id="NF008521">
    <property type="entry name" value="PRK11448.1"/>
    <property type="match status" value="1"/>
</dbReference>
<dbReference type="SUPFAM" id="SSF52540">
    <property type="entry name" value="P-loop containing nucleoside triphosphate hydrolases"/>
    <property type="match status" value="1"/>
</dbReference>
<dbReference type="GO" id="GO:0006304">
    <property type="term" value="P:DNA modification"/>
    <property type="evidence" value="ECO:0007669"/>
    <property type="project" value="InterPro"/>
</dbReference>
<evidence type="ECO:0000313" key="3">
    <source>
        <dbReference type="EMBL" id="RGT88821.1"/>
    </source>
</evidence>
<dbReference type="CDD" id="cd18032">
    <property type="entry name" value="DEXHc_RE_I_III_res"/>
    <property type="match status" value="1"/>
</dbReference>
<sequence length="1092" mass="124678">MASNFKFLETEFPVLANFGNLAEQYCYTDPNSCLMKLGMIGETIVNLMFTYDKIPIPYDNSAVNRINVLSSEGLLTRDLTDILHALRKVRNKAVHENYSESSDCPVFLQMAYSLSEWFMQTYGDWNYQHQNFVMPVKEEDKTKKIVVLNKAQEAEKEEKLTKTAIVCAEQAEQVDKKVRLKQANKMASQRQRSEAETRYMIDEQLRQVGWEANTQEIRYSKGARPAKGRNMAIAEWPTDSTVSKKGYADYALFVGTKLVGIIEAKAEHKDIPSVIDYQGKDYPRNIRKEDAEYQIGTWGEFKVPFTFATNGRPYLEQFKTKSGIWFLDLREPSNVPMALHGWISPNGIMERLEKDIQAGNNALQVMPYDLLTDKDGLNLREYQVKAIKAAEKAVIDGQKEVLIAMATGTGKTRTVLGMIYRFLKTNRFKRILFLVDRTSLGDQASDVFKEVKLEELMTLDEIYNIKGLDEKTVDKETRIQVATVQSMVKRILYNEGEAMPSVTDFDLIIIDEAHRGYILDKEMGDVEVLYRDQRDYQSKYRTVVEYFDAVKIALTATPALHTTEIFGQPVFKYTYREAVIEGYLVDHDAPHHLETKLSTGGIHYKSGDTVTVYDPVTGEITNSELLNDELDFDVENFNRQVITENFNRTVLTEIARDIDPENPEEQGKTLIYAVDDQHADTIVSILKEVYSETGVDNDAIMKITGSVGGGNPKKVAEAIKRFKNERFPSIAVTVDLLTTGIDVPEITTLVFMRRVKSRILFEQMLGRATRLCPKIHKTHFEIYDPVGVYDSLEQVNTMKPVVANPTTTFTQLLDGLEEVEEKDAVQAQINQILAKLQRKKRRMGEKTMEQFISMTDGIDPTQFIAEIEKQSPEDAKKRLLAYRDMFAYIQQTSADGRNPVVISEEEDELTKHTRGYGNSDKPEDYLDAFSEYVKTHMNEIAALSIVCTRPKELTRDALKALRLTLDREGFTTQQLNTAISELTNEEIAADIISLIRRYAIGSALISHDARIRRAVDKLKKAHNFSKQEMSWIGRMEKYLMEESVLNVQVFDEDSRFKSNGGFVKINKIFQNQLENIVLELNEYLYDDGGRVA</sequence>
<protein>
    <submittedName>
        <fullName evidence="3">Type I restriction-modification system endonuclease</fullName>
    </submittedName>
</protein>
<dbReference type="SMART" id="SM00487">
    <property type="entry name" value="DEXDc"/>
    <property type="match status" value="1"/>
</dbReference>
<dbReference type="EMBL" id="QRXJ01000014">
    <property type="protein sequence ID" value="RGT88821.1"/>
    <property type="molecule type" value="Genomic_DNA"/>
</dbReference>
<dbReference type="InterPro" id="IPR027417">
    <property type="entry name" value="P-loop_NTPase"/>
</dbReference>
<dbReference type="PROSITE" id="PS51192">
    <property type="entry name" value="HELICASE_ATP_BIND_1"/>
    <property type="match status" value="1"/>
</dbReference>
<proteinExistence type="predicted"/>
<comment type="caution">
    <text evidence="3">The sequence shown here is derived from an EMBL/GenBank/DDBJ whole genome shotgun (WGS) entry which is preliminary data.</text>
</comment>
<name>A0A3R6DIF9_9FIRM</name>
<dbReference type="InterPro" id="IPR050742">
    <property type="entry name" value="Helicase_Restrict-Modif_Enz"/>
</dbReference>
<feature type="domain" description="Helicase C-terminal" evidence="2">
    <location>
        <begin position="650"/>
        <end position="824"/>
    </location>
</feature>
<dbReference type="AlphaFoldDB" id="A0A3R6DIF9"/>
<evidence type="ECO:0000313" key="4">
    <source>
        <dbReference type="Proteomes" id="UP000283360"/>
    </source>
</evidence>
<dbReference type="InterPro" id="IPR001650">
    <property type="entry name" value="Helicase_C-like"/>
</dbReference>
<keyword evidence="3" id="KW-0378">Hydrolase</keyword>
<keyword evidence="4" id="KW-1185">Reference proteome</keyword>
<keyword evidence="3" id="KW-0540">Nuclease</keyword>
<dbReference type="PROSITE" id="PS51194">
    <property type="entry name" value="HELICASE_CTER"/>
    <property type="match status" value="1"/>
</dbReference>
<dbReference type="Pfam" id="PF08463">
    <property type="entry name" value="EcoEI_R_C"/>
    <property type="match status" value="1"/>
</dbReference>
<dbReference type="GO" id="GO:0016787">
    <property type="term" value="F:hydrolase activity"/>
    <property type="evidence" value="ECO:0007669"/>
    <property type="project" value="InterPro"/>
</dbReference>
<dbReference type="InterPro" id="IPR013670">
    <property type="entry name" value="EcoEI_R_C_dom"/>
</dbReference>
<dbReference type="Pfam" id="PF04851">
    <property type="entry name" value="ResIII"/>
    <property type="match status" value="1"/>
</dbReference>
<dbReference type="RefSeq" id="WP_117835557.1">
    <property type="nucleotide sequence ID" value="NZ_QRXJ01000014.1"/>
</dbReference>
<reference evidence="3 4" key="1">
    <citation type="submission" date="2018-08" db="EMBL/GenBank/DDBJ databases">
        <title>A genome reference for cultivated species of the human gut microbiota.</title>
        <authorList>
            <person name="Zou Y."/>
            <person name="Xue W."/>
            <person name="Luo G."/>
        </authorList>
    </citation>
    <scope>NUCLEOTIDE SEQUENCE [LARGE SCALE GENOMIC DNA]</scope>
    <source>
        <strain evidence="3 4">AF18-12LB</strain>
    </source>
</reference>
<dbReference type="InterPro" id="IPR025285">
    <property type="entry name" value="DUF4145"/>
</dbReference>
<keyword evidence="3" id="KW-0255">Endonuclease</keyword>
<dbReference type="GO" id="GO:0005829">
    <property type="term" value="C:cytosol"/>
    <property type="evidence" value="ECO:0007669"/>
    <property type="project" value="TreeGrafter"/>
</dbReference>
<dbReference type="Gene3D" id="3.90.1570.30">
    <property type="match status" value="1"/>
</dbReference>
<dbReference type="Proteomes" id="UP000283360">
    <property type="component" value="Unassembled WGS sequence"/>
</dbReference>
<dbReference type="GO" id="GO:0005524">
    <property type="term" value="F:ATP binding"/>
    <property type="evidence" value="ECO:0007669"/>
    <property type="project" value="InterPro"/>
</dbReference>
<gene>
    <name evidence="3" type="ORF">DWX03_10940</name>
</gene>
<evidence type="ECO:0000259" key="2">
    <source>
        <dbReference type="PROSITE" id="PS51194"/>
    </source>
</evidence>
<dbReference type="PANTHER" id="PTHR47396:SF1">
    <property type="entry name" value="ATP-DEPENDENT HELICASE IRC3-RELATED"/>
    <property type="match status" value="1"/>
</dbReference>
<evidence type="ECO:0000259" key="1">
    <source>
        <dbReference type="PROSITE" id="PS51192"/>
    </source>
</evidence>
<dbReference type="GO" id="GO:0003677">
    <property type="term" value="F:DNA binding"/>
    <property type="evidence" value="ECO:0007669"/>
    <property type="project" value="InterPro"/>
</dbReference>
<dbReference type="SMART" id="SM00490">
    <property type="entry name" value="HELICc"/>
    <property type="match status" value="1"/>
</dbReference>
<dbReference type="Pfam" id="PF00271">
    <property type="entry name" value="Helicase_C"/>
    <property type="match status" value="1"/>
</dbReference>
<dbReference type="PANTHER" id="PTHR47396">
    <property type="entry name" value="TYPE I RESTRICTION ENZYME ECOKI R PROTEIN"/>
    <property type="match status" value="1"/>
</dbReference>
<dbReference type="Pfam" id="PF13643">
    <property type="entry name" value="DUF4145"/>
    <property type="match status" value="1"/>
</dbReference>
<dbReference type="GO" id="GO:0004519">
    <property type="term" value="F:endonuclease activity"/>
    <property type="evidence" value="ECO:0007669"/>
    <property type="project" value="UniProtKB-KW"/>
</dbReference>
<dbReference type="Gene3D" id="3.40.50.300">
    <property type="entry name" value="P-loop containing nucleotide triphosphate hydrolases"/>
    <property type="match status" value="2"/>
</dbReference>
<dbReference type="InterPro" id="IPR014001">
    <property type="entry name" value="Helicase_ATP-bd"/>
</dbReference>
<organism evidence="3 4">
    <name type="scientific">Coprococcus comes</name>
    <dbReference type="NCBI Taxonomy" id="410072"/>
    <lineage>
        <taxon>Bacteria</taxon>
        <taxon>Bacillati</taxon>
        <taxon>Bacillota</taxon>
        <taxon>Clostridia</taxon>
        <taxon>Lachnospirales</taxon>
        <taxon>Lachnospiraceae</taxon>
        <taxon>Coprococcus</taxon>
    </lineage>
</organism>
<feature type="domain" description="Helicase ATP-binding" evidence="1">
    <location>
        <begin position="392"/>
        <end position="576"/>
    </location>
</feature>
<dbReference type="CDD" id="cd18799">
    <property type="entry name" value="SF2_C_EcoAI-like"/>
    <property type="match status" value="1"/>
</dbReference>
<dbReference type="InterPro" id="IPR006935">
    <property type="entry name" value="Helicase/UvrB_N"/>
</dbReference>